<accession>A0A0U1QQC0</accession>
<keyword evidence="3" id="KW-0233">DNA recombination</keyword>
<dbReference type="Gene3D" id="1.10.443.10">
    <property type="entry name" value="Intergrase catalytic core"/>
    <property type="match status" value="1"/>
</dbReference>
<evidence type="ECO:0008006" key="9">
    <source>
        <dbReference type="Google" id="ProtNLM"/>
    </source>
</evidence>
<proteinExistence type="predicted"/>
<dbReference type="InterPro" id="IPR002104">
    <property type="entry name" value="Integrase_catalytic"/>
</dbReference>
<evidence type="ECO:0000256" key="4">
    <source>
        <dbReference type="PROSITE-ProRule" id="PRU01248"/>
    </source>
</evidence>
<evidence type="ECO:0000256" key="1">
    <source>
        <dbReference type="ARBA" id="ARBA00022908"/>
    </source>
</evidence>
<dbReference type="GO" id="GO:0015074">
    <property type="term" value="P:DNA integration"/>
    <property type="evidence" value="ECO:0007669"/>
    <property type="project" value="UniProtKB-KW"/>
</dbReference>
<dbReference type="Gene3D" id="1.10.150.130">
    <property type="match status" value="1"/>
</dbReference>
<dbReference type="EMBL" id="AFVQ02000065">
    <property type="protein sequence ID" value="KLI02984.1"/>
    <property type="molecule type" value="Genomic_DNA"/>
</dbReference>
<evidence type="ECO:0000259" key="5">
    <source>
        <dbReference type="PROSITE" id="PS51898"/>
    </source>
</evidence>
<feature type="domain" description="Tyr recombinase" evidence="5">
    <location>
        <begin position="111"/>
        <end position="305"/>
    </location>
</feature>
<feature type="domain" description="Core-binding (CB)" evidence="6">
    <location>
        <begin position="2"/>
        <end position="88"/>
    </location>
</feature>
<dbReference type="InterPro" id="IPR013762">
    <property type="entry name" value="Integrase-like_cat_sf"/>
</dbReference>
<keyword evidence="8" id="KW-1185">Reference proteome</keyword>
<organism evidence="7 8">
    <name type="scientific">Sporolactobacillus inulinus CASD</name>
    <dbReference type="NCBI Taxonomy" id="1069536"/>
    <lineage>
        <taxon>Bacteria</taxon>
        <taxon>Bacillati</taxon>
        <taxon>Bacillota</taxon>
        <taxon>Bacilli</taxon>
        <taxon>Bacillales</taxon>
        <taxon>Sporolactobacillaceae</taxon>
        <taxon>Sporolactobacillus</taxon>
    </lineage>
</organism>
<dbReference type="SUPFAM" id="SSF56349">
    <property type="entry name" value="DNA breaking-rejoining enzymes"/>
    <property type="match status" value="1"/>
</dbReference>
<dbReference type="Proteomes" id="UP000035553">
    <property type="component" value="Unassembled WGS sequence"/>
</dbReference>
<dbReference type="PANTHER" id="PTHR30349:SF81">
    <property type="entry name" value="TYROSINE RECOMBINASE XERC"/>
    <property type="match status" value="1"/>
</dbReference>
<evidence type="ECO:0000256" key="3">
    <source>
        <dbReference type="ARBA" id="ARBA00023172"/>
    </source>
</evidence>
<gene>
    <name evidence="7" type="ORF">SINU_05195</name>
</gene>
<dbReference type="InterPro" id="IPR004107">
    <property type="entry name" value="Integrase_SAM-like_N"/>
</dbReference>
<keyword evidence="2 4" id="KW-0238">DNA-binding</keyword>
<dbReference type="PROSITE" id="PS51900">
    <property type="entry name" value="CB"/>
    <property type="match status" value="1"/>
</dbReference>
<evidence type="ECO:0000256" key="2">
    <source>
        <dbReference type="ARBA" id="ARBA00023125"/>
    </source>
</evidence>
<dbReference type="Pfam" id="PF00589">
    <property type="entry name" value="Phage_integrase"/>
    <property type="match status" value="1"/>
</dbReference>
<dbReference type="PROSITE" id="PS51898">
    <property type="entry name" value="TYR_RECOMBINASE"/>
    <property type="match status" value="1"/>
</dbReference>
<dbReference type="Pfam" id="PF02899">
    <property type="entry name" value="Phage_int_SAM_1"/>
    <property type="match status" value="1"/>
</dbReference>
<evidence type="ECO:0000313" key="8">
    <source>
        <dbReference type="Proteomes" id="UP000035553"/>
    </source>
</evidence>
<dbReference type="GO" id="GO:0003677">
    <property type="term" value="F:DNA binding"/>
    <property type="evidence" value="ECO:0007669"/>
    <property type="project" value="UniProtKB-UniRule"/>
</dbReference>
<evidence type="ECO:0000313" key="7">
    <source>
        <dbReference type="EMBL" id="KLI02984.1"/>
    </source>
</evidence>
<comment type="caution">
    <text evidence="7">The sequence shown here is derived from an EMBL/GenBank/DDBJ whole genome shotgun (WGS) entry which is preliminary data.</text>
</comment>
<protein>
    <recommendedName>
        <fullName evidence="9">Recombinase XerD</fullName>
    </recommendedName>
</protein>
<keyword evidence="1" id="KW-0229">DNA integration</keyword>
<dbReference type="PANTHER" id="PTHR30349">
    <property type="entry name" value="PHAGE INTEGRASE-RELATED"/>
    <property type="match status" value="1"/>
</dbReference>
<name>A0A0U1QQC0_9BACL</name>
<dbReference type="InterPro" id="IPR050090">
    <property type="entry name" value="Tyrosine_recombinase_XerCD"/>
</dbReference>
<evidence type="ECO:0000259" key="6">
    <source>
        <dbReference type="PROSITE" id="PS51900"/>
    </source>
</evidence>
<dbReference type="STRING" id="1069536.SINU_05195"/>
<dbReference type="InterPro" id="IPR010998">
    <property type="entry name" value="Integrase_recombinase_N"/>
</dbReference>
<reference evidence="7 8" key="1">
    <citation type="journal article" date="2011" name="J. Bacteriol.">
        <title>Draft genome sequence of Sporolactobacillus inulinus strain CASD, an efficient D-lactic acid-producing bacterium with high-concentration lactate tolerance capability.</title>
        <authorList>
            <person name="Yu B."/>
            <person name="Su F."/>
            <person name="Wang L."/>
            <person name="Xu K."/>
            <person name="Zhao B."/>
            <person name="Xu P."/>
        </authorList>
    </citation>
    <scope>NUCLEOTIDE SEQUENCE [LARGE SCALE GENOMIC DNA]</scope>
    <source>
        <strain evidence="7 8">CASD</strain>
    </source>
</reference>
<dbReference type="GO" id="GO:0006310">
    <property type="term" value="P:DNA recombination"/>
    <property type="evidence" value="ECO:0007669"/>
    <property type="project" value="UniProtKB-KW"/>
</dbReference>
<dbReference type="InterPro" id="IPR044068">
    <property type="entry name" value="CB"/>
</dbReference>
<sequence length="305" mass="34981">MSELKKSLDNFLLQLADERGLSENTIDAYRGDLSQYLEFVERSNCRQWCDVTNVMVMNYLYSLKDRGLAPATLARKAAAVRGLHRYLLRSGQTDNDPAYTLNHLTKASEKFPPAVLSLDQMEQLLSAPDQTSRTGKRDHAMLEVLYATGMRVSECIKLNREHVNLEMEFVRCCGSRNHERVLPLNGQSVQALREYIGDRDQDPAKEAPDRPLFLNRLNKRLSRQGVWKILKYYAVQAGIKDQFSPETIRQSLTAHLFANGAPIEFVDELMGRAPHASALRFPRSRRQPLKKIYMAYHPRAKKENE</sequence>
<dbReference type="InterPro" id="IPR011010">
    <property type="entry name" value="DNA_brk_join_enz"/>
</dbReference>
<dbReference type="AlphaFoldDB" id="A0A0U1QQC0"/>